<dbReference type="EMBL" id="KZ819331">
    <property type="protein sequence ID" value="PWN19604.1"/>
    <property type="molecule type" value="Genomic_DNA"/>
</dbReference>
<dbReference type="Pfam" id="PF15469">
    <property type="entry name" value="Sec5"/>
    <property type="match status" value="1"/>
</dbReference>
<evidence type="ECO:0000256" key="2">
    <source>
        <dbReference type="ARBA" id="ARBA00022448"/>
    </source>
</evidence>
<evidence type="ECO:0000259" key="6">
    <source>
        <dbReference type="Pfam" id="PF15469"/>
    </source>
</evidence>
<feature type="domain" description="Exocyst complex component EXOC2/Sec5 N-terminal" evidence="6">
    <location>
        <begin position="46"/>
        <end position="866"/>
    </location>
</feature>
<keyword evidence="2 4" id="KW-0813">Transport</keyword>
<reference evidence="7 8" key="1">
    <citation type="journal article" date="2018" name="Mol. Biol. Evol.">
        <title>Broad Genomic Sampling Reveals a Smut Pathogenic Ancestry of the Fungal Clade Ustilaginomycotina.</title>
        <authorList>
            <person name="Kijpornyongpan T."/>
            <person name="Mondo S.J."/>
            <person name="Barry K."/>
            <person name="Sandor L."/>
            <person name="Lee J."/>
            <person name="Lipzen A."/>
            <person name="Pangilinan J."/>
            <person name="LaButti K."/>
            <person name="Hainaut M."/>
            <person name="Henrissat B."/>
            <person name="Grigoriev I.V."/>
            <person name="Spatafora J.W."/>
            <person name="Aime M.C."/>
        </authorList>
    </citation>
    <scope>NUCLEOTIDE SEQUENCE [LARGE SCALE GENOMIC DNA]</scope>
    <source>
        <strain evidence="7 8">MCA 4718</strain>
    </source>
</reference>
<dbReference type="Proteomes" id="UP000245942">
    <property type="component" value="Unassembled WGS sequence"/>
</dbReference>
<protein>
    <recommendedName>
        <fullName evidence="4">Exocyst complex component SEC5</fullName>
    </recommendedName>
</protein>
<keyword evidence="8" id="KW-1185">Reference proteome</keyword>
<organism evidence="7 8">
    <name type="scientific">Pseudomicrostroma glucosiphilum</name>
    <dbReference type="NCBI Taxonomy" id="1684307"/>
    <lineage>
        <taxon>Eukaryota</taxon>
        <taxon>Fungi</taxon>
        <taxon>Dikarya</taxon>
        <taxon>Basidiomycota</taxon>
        <taxon>Ustilaginomycotina</taxon>
        <taxon>Exobasidiomycetes</taxon>
        <taxon>Microstromatales</taxon>
        <taxon>Microstromatales incertae sedis</taxon>
        <taxon>Pseudomicrostroma</taxon>
    </lineage>
</organism>
<dbReference type="InterPro" id="IPR029175">
    <property type="entry name" value="EXOC2/Sec5"/>
</dbReference>
<dbReference type="RefSeq" id="XP_025346764.1">
    <property type="nucleotide sequence ID" value="XM_025490409.1"/>
</dbReference>
<dbReference type="AlphaFoldDB" id="A0A316U4A5"/>
<dbReference type="STRING" id="1684307.A0A316U4A5"/>
<gene>
    <name evidence="7" type="ORF">BCV69DRAFT_251043</name>
</gene>
<evidence type="ECO:0000256" key="3">
    <source>
        <dbReference type="ARBA" id="ARBA00022483"/>
    </source>
</evidence>
<evidence type="ECO:0000256" key="4">
    <source>
        <dbReference type="RuleBase" id="RU365069"/>
    </source>
</evidence>
<comment type="similarity">
    <text evidence="1 4">Belongs to the SEC5 family.</text>
</comment>
<evidence type="ECO:0000313" key="7">
    <source>
        <dbReference type="EMBL" id="PWN19604.1"/>
    </source>
</evidence>
<dbReference type="GO" id="GO:0000145">
    <property type="term" value="C:exocyst"/>
    <property type="evidence" value="ECO:0007669"/>
    <property type="project" value="UniProtKB-UniRule"/>
</dbReference>
<evidence type="ECO:0000256" key="1">
    <source>
        <dbReference type="ARBA" id="ARBA00010578"/>
    </source>
</evidence>
<proteinExistence type="inferred from homology"/>
<dbReference type="GO" id="GO:0006893">
    <property type="term" value="P:Golgi to plasma membrane transport"/>
    <property type="evidence" value="ECO:0007669"/>
    <property type="project" value="UniProtKB-UniRule"/>
</dbReference>
<evidence type="ECO:0000313" key="8">
    <source>
        <dbReference type="Proteomes" id="UP000245942"/>
    </source>
</evidence>
<dbReference type="GO" id="GO:0006887">
    <property type="term" value="P:exocytosis"/>
    <property type="evidence" value="ECO:0007669"/>
    <property type="project" value="UniProtKB-KW"/>
</dbReference>
<dbReference type="GeneID" id="37012143"/>
<feature type="region of interest" description="Disordered" evidence="5">
    <location>
        <begin position="869"/>
        <end position="927"/>
    </location>
</feature>
<comment type="subunit">
    <text evidence="4">Component of the exocyst complex.</text>
</comment>
<comment type="function">
    <text evidence="4">Component of the exocyst complex involved in the docking of exocytic vesicles with fusion sites on the plasma membrane.</text>
</comment>
<dbReference type="PANTHER" id="PTHR13043">
    <property type="entry name" value="EXOCYST COMPLEX COMPONENT SEC5"/>
    <property type="match status" value="1"/>
</dbReference>
<feature type="compositionally biased region" description="Low complexity" evidence="5">
    <location>
        <begin position="870"/>
        <end position="919"/>
    </location>
</feature>
<keyword evidence="3 4" id="KW-0268">Exocytosis</keyword>
<dbReference type="PANTHER" id="PTHR13043:SF1">
    <property type="entry name" value="EXOCYST COMPLEX COMPONENT 2"/>
    <property type="match status" value="1"/>
</dbReference>
<accession>A0A316U4A5</accession>
<keyword evidence="4" id="KW-0653">Protein transport</keyword>
<dbReference type="GO" id="GO:0015031">
    <property type="term" value="P:protein transport"/>
    <property type="evidence" value="ECO:0007669"/>
    <property type="project" value="UniProtKB-KW"/>
</dbReference>
<sequence>MLDLEVDEATLLKAYRLETLEPTSFHEFDQHDDLPTSAGIVAADEPDPLGLHASVPLRQFPKELRAQVSVSSKVFDPKAFLSTVHPEATFADLSHGLSQLKDNIEQRSHALKVLVEDNFDRFVAVKATTDGVYREMKETEGGPLAPDSDYGVKELKDILSQASARADQVFTPVLENNLKAMKLRSTLGVFERSKFFFNLPGSLAESVEAGRYDVALRDYEKGKYLLENRPGQLLAFNTAAGQAGDPRAQGTEKQRQQQQRVFRKVWDAVEATMKDMEQRLFAALREPKRSVADQEKTIEMLLELSPQEDPVAAFLESQHTHIHTLMRTSYSTARSKIHSCRTMNDLLPRTEKDRARDIQSCLRQVARGEPDFERNFGAPTWRAILQLAKAVSENLVQTLPSFWRVCKHHSEGKFTKSKTPGLQSRAKRWANESIESYLEHLSSFFNLTDYTILARQLLSPVPGWVPTGSCSMTSAHYMHLTLQELQEAINALLSLDIPDTSIALKSFITNARFNFTEVLCNFWQADAKIFYMLEDWTINPDEQSTTLFLKDLSSFHKSNARAAYHIASGRDLDPFEGGRSRDTGVSSECTSRIKSAFLDALYAFLDGIVHLAFSEYDPLDPTISTSHKVVGNSRLTVDVQELDTRILLSVTNLAYLNKIAVPTMAKQFQEVYHCKMSEDLTTIDEVAQQLDKILFHDFTKRKTDAVSSVFKSGILHSGIDWASLPSPTQVHPFIYEALLALVQVHAQVQSVTKPLVSRTTIAILESLTEVILDSFQRVPKFGMGGMLQATLEIEFVHQTLTAFLSPKAEATLKQIYEVISKKYERVKDSTGEAAAEESRTLQRELEEVKKTLVMSRKMTALEFLCFRKASSGSSSGGASTSNSGRLQRSGTTTATPTGAPSGSAKTLWSGSGTMSGSGSVRTPASGR</sequence>
<dbReference type="OrthoDB" id="26242at2759"/>
<evidence type="ECO:0000256" key="5">
    <source>
        <dbReference type="SAM" id="MobiDB-lite"/>
    </source>
</evidence>
<name>A0A316U4A5_9BASI</name>
<dbReference type="InterPro" id="IPR039481">
    <property type="entry name" value="EXOC2/Sec5_N_dom"/>
</dbReference>